<sequence length="107" mass="10628">MVPVSGRPPGAAFGAQAPPGVGVAAGASAPPPDLLRRRRRLDADVEEEEEPVARAVAGVGTGATGGGAEAARTDGETAADVVESSSSRRAERTSTKREGPLPSRVGG</sequence>
<dbReference type="AlphaFoldDB" id="A0AAQ3U1B4"/>
<keyword evidence="3" id="KW-1185">Reference proteome</keyword>
<dbReference type="EMBL" id="CP144751">
    <property type="protein sequence ID" value="WVZ83493.1"/>
    <property type="molecule type" value="Genomic_DNA"/>
</dbReference>
<protein>
    <submittedName>
        <fullName evidence="2">Uncharacterized protein</fullName>
    </submittedName>
</protein>
<evidence type="ECO:0000313" key="2">
    <source>
        <dbReference type="EMBL" id="WVZ83493.1"/>
    </source>
</evidence>
<accession>A0AAQ3U1B4</accession>
<feature type="compositionally biased region" description="Basic and acidic residues" evidence="1">
    <location>
        <begin position="86"/>
        <end position="99"/>
    </location>
</feature>
<evidence type="ECO:0000256" key="1">
    <source>
        <dbReference type="SAM" id="MobiDB-lite"/>
    </source>
</evidence>
<reference evidence="2 3" key="1">
    <citation type="submission" date="2024-02" db="EMBL/GenBank/DDBJ databases">
        <title>High-quality chromosome-scale genome assembly of Pensacola bahiagrass (Paspalum notatum Flugge var. saurae).</title>
        <authorList>
            <person name="Vega J.M."/>
            <person name="Podio M."/>
            <person name="Orjuela J."/>
            <person name="Siena L.A."/>
            <person name="Pessino S.C."/>
            <person name="Combes M.C."/>
            <person name="Mariac C."/>
            <person name="Albertini E."/>
            <person name="Pupilli F."/>
            <person name="Ortiz J.P.A."/>
            <person name="Leblanc O."/>
        </authorList>
    </citation>
    <scope>NUCLEOTIDE SEQUENCE [LARGE SCALE GENOMIC DNA]</scope>
    <source>
        <strain evidence="2">R1</strain>
        <tissue evidence="2">Leaf</tissue>
    </source>
</reference>
<feature type="compositionally biased region" description="Gly residues" evidence="1">
    <location>
        <begin position="59"/>
        <end position="68"/>
    </location>
</feature>
<feature type="compositionally biased region" description="Low complexity" evidence="1">
    <location>
        <begin position="76"/>
        <end position="85"/>
    </location>
</feature>
<feature type="region of interest" description="Disordered" evidence="1">
    <location>
        <begin position="1"/>
        <end position="107"/>
    </location>
</feature>
<name>A0AAQ3U1B4_PASNO</name>
<gene>
    <name evidence="2" type="ORF">U9M48_030635</name>
</gene>
<dbReference type="Proteomes" id="UP001341281">
    <property type="component" value="Chromosome 07"/>
</dbReference>
<evidence type="ECO:0000313" key="3">
    <source>
        <dbReference type="Proteomes" id="UP001341281"/>
    </source>
</evidence>
<proteinExistence type="predicted"/>
<organism evidence="2 3">
    <name type="scientific">Paspalum notatum var. saurae</name>
    <dbReference type="NCBI Taxonomy" id="547442"/>
    <lineage>
        <taxon>Eukaryota</taxon>
        <taxon>Viridiplantae</taxon>
        <taxon>Streptophyta</taxon>
        <taxon>Embryophyta</taxon>
        <taxon>Tracheophyta</taxon>
        <taxon>Spermatophyta</taxon>
        <taxon>Magnoliopsida</taxon>
        <taxon>Liliopsida</taxon>
        <taxon>Poales</taxon>
        <taxon>Poaceae</taxon>
        <taxon>PACMAD clade</taxon>
        <taxon>Panicoideae</taxon>
        <taxon>Andropogonodae</taxon>
        <taxon>Paspaleae</taxon>
        <taxon>Paspalinae</taxon>
        <taxon>Paspalum</taxon>
    </lineage>
</organism>
<feature type="compositionally biased region" description="Low complexity" evidence="1">
    <location>
        <begin position="7"/>
        <end position="28"/>
    </location>
</feature>